<dbReference type="PANTHER" id="PTHR23028">
    <property type="entry name" value="ACETYLTRANSFERASE"/>
    <property type="match status" value="1"/>
</dbReference>
<feature type="transmembrane region" description="Helical" evidence="2">
    <location>
        <begin position="30"/>
        <end position="46"/>
    </location>
</feature>
<keyword evidence="6" id="KW-1185">Reference proteome</keyword>
<feature type="transmembrane region" description="Helical" evidence="2">
    <location>
        <begin position="259"/>
        <end position="277"/>
    </location>
</feature>
<evidence type="ECO:0000256" key="1">
    <source>
        <dbReference type="SAM" id="MobiDB-lite"/>
    </source>
</evidence>
<name>F8A7S3_CELGA</name>
<dbReference type="AlphaFoldDB" id="F8A7S3"/>
<feature type="transmembrane region" description="Helical" evidence="2">
    <location>
        <begin position="388"/>
        <end position="408"/>
    </location>
</feature>
<proteinExistence type="predicted"/>
<feature type="transmembrane region" description="Helical" evidence="2">
    <location>
        <begin position="94"/>
        <end position="116"/>
    </location>
</feature>
<evidence type="ECO:0000313" key="6">
    <source>
        <dbReference type="Proteomes" id="UP000000485"/>
    </source>
</evidence>
<dbReference type="GO" id="GO:0016747">
    <property type="term" value="F:acyltransferase activity, transferring groups other than amino-acyl groups"/>
    <property type="evidence" value="ECO:0007669"/>
    <property type="project" value="InterPro"/>
</dbReference>
<feature type="transmembrane region" description="Helical" evidence="2">
    <location>
        <begin position="289"/>
        <end position="308"/>
    </location>
</feature>
<dbReference type="GO" id="GO:0009103">
    <property type="term" value="P:lipopolysaccharide biosynthetic process"/>
    <property type="evidence" value="ECO:0007669"/>
    <property type="project" value="TreeGrafter"/>
</dbReference>
<dbReference type="Pfam" id="PF19040">
    <property type="entry name" value="SGNH"/>
    <property type="match status" value="1"/>
</dbReference>
<dbReference type="InterPro" id="IPR002656">
    <property type="entry name" value="Acyl_transf_3_dom"/>
</dbReference>
<feature type="transmembrane region" description="Helical" evidence="2">
    <location>
        <begin position="329"/>
        <end position="349"/>
    </location>
</feature>
<dbReference type="PANTHER" id="PTHR23028:SF53">
    <property type="entry name" value="ACYL_TRANSF_3 DOMAIN-CONTAINING PROTEIN"/>
    <property type="match status" value="1"/>
</dbReference>
<dbReference type="OrthoDB" id="3404679at2"/>
<feature type="compositionally biased region" description="Low complexity" evidence="1">
    <location>
        <begin position="1"/>
        <end position="23"/>
    </location>
</feature>
<sequence>MPRVTTAPALTTVAPPSRPAAPARRGDIQGMRALAIIAVVLYHAGVPGLTGGFVGVDLFFVVSGFLITGLLLREVAGRGQVDLSRFWARRVRRLLPASTLALLATGIGIVTLLPLLERSAALVDLQWATLFSANWRFALQETDYLAGGRATSPVLHFWSLGVEEQFYVVWPLLIALVVVAVRALHRRTGATPSGVPTRTLTVVIAAVAVASFVECVRLTTTNQPFAFFGTPARAWQLAAGALLALGARQVGKLPAAVRQALAVAGLIGLGVAVAALSEGGRGGLAYPGWASLLPTLSAVALLAAGTGGDTLVGRALSVQPLQWIGDVSYSWYLWHWPFLVIGGAALGGAGPRGRIALALASLVVAAVAYRFVENPLRSAPRLARSNRLSMAFGAVMVLVTLGATQLLAARTQDTVEKGIPITVPGPDGELVERVLRPDPAVAAQDYRAMTPLGCALSYEDTVPNECLFGDPEGGRSAVLLGDSHSSVMLPGLDLAGQAQGWRVNLWGKNACPIADVTKWDDQRKAVFTECDEYRTAVLERTIAAQPDVVFLVSAYNSTTTLIDRTGGAEITGAAMHAEMTAGLRSVAQRLTAAGIHVVLIDEPPQAPFDPPDCLVEQGSAEACAFPAPEGWRMSPESDAADGLADVEVLDLSTATCPGETCHVVAEDMVVYRDQSHLTKTYVESLTPSFEALLARLG</sequence>
<feature type="transmembrane region" description="Helical" evidence="2">
    <location>
        <begin position="355"/>
        <end position="372"/>
    </location>
</feature>
<dbReference type="eggNOG" id="COG1835">
    <property type="taxonomic scope" value="Bacteria"/>
</dbReference>
<dbReference type="STRING" id="593907.Celgi_3115"/>
<feature type="region of interest" description="Disordered" evidence="1">
    <location>
        <begin position="1"/>
        <end position="24"/>
    </location>
</feature>
<accession>F8A7S3</accession>
<feature type="transmembrane region" description="Helical" evidence="2">
    <location>
        <begin position="52"/>
        <end position="73"/>
    </location>
</feature>
<evidence type="ECO:0000259" key="4">
    <source>
        <dbReference type="Pfam" id="PF19040"/>
    </source>
</evidence>
<feature type="transmembrane region" description="Helical" evidence="2">
    <location>
        <begin position="195"/>
        <end position="213"/>
    </location>
</feature>
<feature type="domain" description="Acyltransferase 3" evidence="3">
    <location>
        <begin position="27"/>
        <end position="369"/>
    </location>
</feature>
<dbReference type="KEGG" id="cga:Celgi_3115"/>
<dbReference type="InterPro" id="IPR043968">
    <property type="entry name" value="SGNH"/>
</dbReference>
<dbReference type="Pfam" id="PF01757">
    <property type="entry name" value="Acyl_transf_3"/>
    <property type="match status" value="1"/>
</dbReference>
<feature type="transmembrane region" description="Helical" evidence="2">
    <location>
        <begin position="165"/>
        <end position="183"/>
    </location>
</feature>
<keyword evidence="2" id="KW-1133">Transmembrane helix</keyword>
<evidence type="ECO:0000259" key="3">
    <source>
        <dbReference type="Pfam" id="PF01757"/>
    </source>
</evidence>
<dbReference type="GO" id="GO:0016020">
    <property type="term" value="C:membrane"/>
    <property type="evidence" value="ECO:0007669"/>
    <property type="project" value="TreeGrafter"/>
</dbReference>
<gene>
    <name evidence="5" type="ordered locus">Celgi_3115</name>
</gene>
<feature type="domain" description="SGNH" evidence="4">
    <location>
        <begin position="464"/>
        <end position="690"/>
    </location>
</feature>
<keyword evidence="2" id="KW-0472">Membrane</keyword>
<evidence type="ECO:0000313" key="5">
    <source>
        <dbReference type="EMBL" id="AEI13606.1"/>
    </source>
</evidence>
<dbReference type="EMBL" id="CP002665">
    <property type="protein sequence ID" value="AEI13606.1"/>
    <property type="molecule type" value="Genomic_DNA"/>
</dbReference>
<dbReference type="Proteomes" id="UP000000485">
    <property type="component" value="Chromosome"/>
</dbReference>
<keyword evidence="5" id="KW-0012">Acyltransferase</keyword>
<dbReference type="HOGENOM" id="CLU_005679_10_1_11"/>
<organism evidence="5 6">
    <name type="scientific">Cellulomonas gilvus (strain ATCC 13127 / NRRL B-14078)</name>
    <name type="common">Cellvibrio gilvus</name>
    <dbReference type="NCBI Taxonomy" id="593907"/>
    <lineage>
        <taxon>Bacteria</taxon>
        <taxon>Bacillati</taxon>
        <taxon>Actinomycetota</taxon>
        <taxon>Actinomycetes</taxon>
        <taxon>Micrococcales</taxon>
        <taxon>Cellulomonadaceae</taxon>
        <taxon>Cellulomonas</taxon>
    </lineage>
</organism>
<keyword evidence="2" id="KW-0812">Transmembrane</keyword>
<dbReference type="InterPro" id="IPR050879">
    <property type="entry name" value="Acyltransferase_3"/>
</dbReference>
<protein>
    <submittedName>
        <fullName evidence="5">Acyltransferase 3</fullName>
    </submittedName>
</protein>
<evidence type="ECO:0000256" key="2">
    <source>
        <dbReference type="SAM" id="Phobius"/>
    </source>
</evidence>
<reference evidence="6" key="1">
    <citation type="submission" date="2011-04" db="EMBL/GenBank/DDBJ databases">
        <title>Complete sequence of Cellvibrio gilvus ATCC 13127.</title>
        <authorList>
            <person name="Lucas S."/>
            <person name="Han J."/>
            <person name="Lapidus A."/>
            <person name="Cheng J.-F."/>
            <person name="Goodwin L."/>
            <person name="Pitluck S."/>
            <person name="Peters L."/>
            <person name="Munk A."/>
            <person name="Detter J.C."/>
            <person name="Han C."/>
            <person name="Tapia R."/>
            <person name="Land M."/>
            <person name="Hauser L."/>
            <person name="Kyrpides N."/>
            <person name="Ivanova N."/>
            <person name="Ovchinnikova G."/>
            <person name="Pagani I."/>
            <person name="Mead D."/>
            <person name="Brumm P."/>
            <person name="Woyke T."/>
        </authorList>
    </citation>
    <scope>NUCLEOTIDE SEQUENCE [LARGE SCALE GENOMIC DNA]</scope>
    <source>
        <strain evidence="6">ATCC 13127 / NRRL B-14078</strain>
    </source>
</reference>
<keyword evidence="5" id="KW-0808">Transferase</keyword>